<dbReference type="STRING" id="15368.A0A0Q3EA51"/>
<accession>A0A0Q3EA51</accession>
<reference evidence="3 4" key="1">
    <citation type="journal article" date="2010" name="Nature">
        <title>Genome sequencing and analysis of the model grass Brachypodium distachyon.</title>
        <authorList>
            <consortium name="International Brachypodium Initiative"/>
        </authorList>
    </citation>
    <scope>NUCLEOTIDE SEQUENCE [LARGE SCALE GENOMIC DNA]</scope>
    <source>
        <strain evidence="3 4">Bd21</strain>
    </source>
</reference>
<evidence type="ECO:0000313" key="4">
    <source>
        <dbReference type="EnsemblPlants" id="KQJ84726"/>
    </source>
</evidence>
<dbReference type="EMBL" id="CM000884">
    <property type="protein sequence ID" value="KQJ84726.1"/>
    <property type="molecule type" value="Genomic_DNA"/>
</dbReference>
<gene>
    <name evidence="3" type="ORF">BRADI_5g22452v3</name>
</gene>
<dbReference type="AlphaFoldDB" id="A0A0Q3EA51"/>
<protein>
    <recommendedName>
        <fullName evidence="2">Myb/SANT-like domain-containing protein</fullName>
    </recommendedName>
</protein>
<sequence>MEKGKHGKAQWDVVAHRVFLDVCIEEVEANNRPTQCLNAVGYANLISKFKDRTKRNYDRKQMKNRWEALKKDYNTWKQLTQRASGLGRDPSTHTIAASDDWWESEITRCPDASKFRNAPLQDEEKMSIIFDKHCVTNEHARVPPQSARVGPSQDANVETVDGDEEDSGCEGDDYVTPVSGKGKGKPKRACPYSPSQATKKAKEENPSDVQRLLSITESRSKSKHSATSQVTVNPARQELRDMVVQVVKDGASAGSNEHFYATQLFMQQEYRDAFTTFENESPQVRL</sequence>
<evidence type="ECO:0000259" key="2">
    <source>
        <dbReference type="Pfam" id="PF12776"/>
    </source>
</evidence>
<reference evidence="3" key="2">
    <citation type="submission" date="2017-06" db="EMBL/GenBank/DDBJ databases">
        <title>WGS assembly of Brachypodium distachyon.</title>
        <authorList>
            <consortium name="The International Brachypodium Initiative"/>
            <person name="Lucas S."/>
            <person name="Harmon-Smith M."/>
            <person name="Lail K."/>
            <person name="Tice H."/>
            <person name="Grimwood J."/>
            <person name="Bruce D."/>
            <person name="Barry K."/>
            <person name="Shu S."/>
            <person name="Lindquist E."/>
            <person name="Wang M."/>
            <person name="Pitluck S."/>
            <person name="Vogel J.P."/>
            <person name="Garvin D.F."/>
            <person name="Mockler T.C."/>
            <person name="Schmutz J."/>
            <person name="Rokhsar D."/>
            <person name="Bevan M.W."/>
        </authorList>
    </citation>
    <scope>NUCLEOTIDE SEQUENCE</scope>
    <source>
        <strain evidence="3">Bd21</strain>
    </source>
</reference>
<evidence type="ECO:0000313" key="5">
    <source>
        <dbReference type="Proteomes" id="UP000008810"/>
    </source>
</evidence>
<feature type="compositionally biased region" description="Acidic residues" evidence="1">
    <location>
        <begin position="160"/>
        <end position="173"/>
    </location>
</feature>
<dbReference type="PANTHER" id="PTHR47851">
    <property type="entry name" value="OS06G0588700 PROTEIN-RELATED"/>
    <property type="match status" value="1"/>
</dbReference>
<dbReference type="InParanoid" id="A0A0Q3EA51"/>
<dbReference type="Gramene" id="KQJ84726">
    <property type="protein sequence ID" value="KQJ84726"/>
    <property type="gene ID" value="BRADI_5g22452v3"/>
</dbReference>
<dbReference type="Proteomes" id="UP000008810">
    <property type="component" value="Chromosome 5"/>
</dbReference>
<dbReference type="Pfam" id="PF12776">
    <property type="entry name" value="Myb_DNA-bind_3"/>
    <property type="match status" value="1"/>
</dbReference>
<dbReference type="PANTHER" id="PTHR47851:SF8">
    <property type="entry name" value="NO APICAL MERISTEM-ASSOCIATED C-TERMINAL DOMAIN-CONTAINING PROTEIN"/>
    <property type="match status" value="1"/>
</dbReference>
<dbReference type="EnsemblPlants" id="KQJ84726">
    <property type="protein sequence ID" value="KQJ84726"/>
    <property type="gene ID" value="BRADI_5g22452v3"/>
</dbReference>
<evidence type="ECO:0000256" key="1">
    <source>
        <dbReference type="SAM" id="MobiDB-lite"/>
    </source>
</evidence>
<dbReference type="OrthoDB" id="668777at2759"/>
<keyword evidence="5" id="KW-1185">Reference proteome</keyword>
<feature type="domain" description="Myb/SANT-like" evidence="2">
    <location>
        <begin position="10"/>
        <end position="103"/>
    </location>
</feature>
<proteinExistence type="predicted"/>
<feature type="region of interest" description="Disordered" evidence="1">
    <location>
        <begin position="141"/>
        <end position="209"/>
    </location>
</feature>
<reference evidence="4" key="3">
    <citation type="submission" date="2018-08" db="UniProtKB">
        <authorList>
            <consortium name="EnsemblPlants"/>
        </authorList>
    </citation>
    <scope>IDENTIFICATION</scope>
    <source>
        <strain evidence="4">cv. Bd21</strain>
    </source>
</reference>
<organism evidence="3">
    <name type="scientific">Brachypodium distachyon</name>
    <name type="common">Purple false brome</name>
    <name type="synonym">Trachynia distachya</name>
    <dbReference type="NCBI Taxonomy" id="15368"/>
    <lineage>
        <taxon>Eukaryota</taxon>
        <taxon>Viridiplantae</taxon>
        <taxon>Streptophyta</taxon>
        <taxon>Embryophyta</taxon>
        <taxon>Tracheophyta</taxon>
        <taxon>Spermatophyta</taxon>
        <taxon>Magnoliopsida</taxon>
        <taxon>Liliopsida</taxon>
        <taxon>Poales</taxon>
        <taxon>Poaceae</taxon>
        <taxon>BOP clade</taxon>
        <taxon>Pooideae</taxon>
        <taxon>Stipodae</taxon>
        <taxon>Brachypodieae</taxon>
        <taxon>Brachypodium</taxon>
    </lineage>
</organism>
<dbReference type="InterPro" id="IPR024752">
    <property type="entry name" value="Myb/SANT-like_dom"/>
</dbReference>
<name>A0A0Q3EA51_BRADI</name>
<dbReference type="FunCoup" id="A0A0Q3EA51">
    <property type="interactions" value="5"/>
</dbReference>
<evidence type="ECO:0000313" key="3">
    <source>
        <dbReference type="EMBL" id="KQJ84726.1"/>
    </source>
</evidence>